<organism evidence="1 2">
    <name type="scientific">Pyrus ussuriensis x Pyrus communis</name>
    <dbReference type="NCBI Taxonomy" id="2448454"/>
    <lineage>
        <taxon>Eukaryota</taxon>
        <taxon>Viridiplantae</taxon>
        <taxon>Streptophyta</taxon>
        <taxon>Embryophyta</taxon>
        <taxon>Tracheophyta</taxon>
        <taxon>Spermatophyta</taxon>
        <taxon>Magnoliopsida</taxon>
        <taxon>eudicotyledons</taxon>
        <taxon>Gunneridae</taxon>
        <taxon>Pentapetalae</taxon>
        <taxon>rosids</taxon>
        <taxon>fabids</taxon>
        <taxon>Rosales</taxon>
        <taxon>Rosaceae</taxon>
        <taxon>Amygdaloideae</taxon>
        <taxon>Maleae</taxon>
        <taxon>Pyrus</taxon>
    </lineage>
</organism>
<comment type="caution">
    <text evidence="1">The sequence shown here is derived from an EMBL/GenBank/DDBJ whole genome shotgun (WGS) entry which is preliminary data.</text>
</comment>
<dbReference type="Proteomes" id="UP000327157">
    <property type="component" value="Chromosome 1"/>
</dbReference>
<protein>
    <submittedName>
        <fullName evidence="1">Uncharacterized protein</fullName>
    </submittedName>
</protein>
<reference evidence="1 2" key="1">
    <citation type="submission" date="2019-09" db="EMBL/GenBank/DDBJ databases">
        <authorList>
            <person name="Ou C."/>
        </authorList>
    </citation>
    <scope>NUCLEOTIDE SEQUENCE [LARGE SCALE GENOMIC DNA]</scope>
    <source>
        <strain evidence="1">S2</strain>
        <tissue evidence="1">Leaf</tissue>
    </source>
</reference>
<reference evidence="2" key="2">
    <citation type="submission" date="2019-10" db="EMBL/GenBank/DDBJ databases">
        <title>A de novo genome assembly of a pear dwarfing rootstock.</title>
        <authorList>
            <person name="Wang F."/>
            <person name="Wang J."/>
            <person name="Li S."/>
            <person name="Zhang Y."/>
            <person name="Fang M."/>
            <person name="Ma L."/>
            <person name="Zhao Y."/>
            <person name="Jiang S."/>
        </authorList>
    </citation>
    <scope>NUCLEOTIDE SEQUENCE [LARGE SCALE GENOMIC DNA]</scope>
</reference>
<dbReference type="AlphaFoldDB" id="A0A5N5F274"/>
<accession>A0A5N5F274</accession>
<proteinExistence type="predicted"/>
<evidence type="ECO:0000313" key="1">
    <source>
        <dbReference type="EMBL" id="KAB2597116.1"/>
    </source>
</evidence>
<dbReference type="EMBL" id="SMOL01000768">
    <property type="protein sequence ID" value="KAB2597116.1"/>
    <property type="molecule type" value="Genomic_DNA"/>
</dbReference>
<evidence type="ECO:0000313" key="2">
    <source>
        <dbReference type="Proteomes" id="UP000327157"/>
    </source>
</evidence>
<name>A0A5N5F274_9ROSA</name>
<keyword evidence="2" id="KW-1185">Reference proteome</keyword>
<reference evidence="1 2" key="3">
    <citation type="submission" date="2019-11" db="EMBL/GenBank/DDBJ databases">
        <title>A de novo genome assembly of a pear dwarfing rootstock.</title>
        <authorList>
            <person name="Wang F."/>
            <person name="Wang J."/>
            <person name="Li S."/>
            <person name="Zhang Y."/>
            <person name="Fang M."/>
            <person name="Ma L."/>
            <person name="Zhao Y."/>
            <person name="Jiang S."/>
        </authorList>
    </citation>
    <scope>NUCLEOTIDE SEQUENCE [LARGE SCALE GENOMIC DNA]</scope>
    <source>
        <strain evidence="1">S2</strain>
        <tissue evidence="1">Leaf</tissue>
    </source>
</reference>
<sequence>MDFRSGKVGDIFSVLTEFEGCCVLSFDEGFGGMETVTESGRKRERDRERER</sequence>
<gene>
    <name evidence="1" type="ORF">D8674_000036</name>
</gene>